<protein>
    <submittedName>
        <fullName evidence="1">Uncharacterized protein</fullName>
    </submittedName>
</protein>
<accession>A0A226QRA2</accession>
<evidence type="ECO:0000313" key="2">
    <source>
        <dbReference type="Proteomes" id="UP000198394"/>
    </source>
</evidence>
<organism evidence="1 2">
    <name type="scientific">Parageobacillus galactosidasius</name>
    <dbReference type="NCBI Taxonomy" id="883812"/>
    <lineage>
        <taxon>Bacteria</taxon>
        <taxon>Bacillati</taxon>
        <taxon>Bacillota</taxon>
        <taxon>Bacilli</taxon>
        <taxon>Bacillales</taxon>
        <taxon>Anoxybacillaceae</taxon>
        <taxon>Parageobacillus</taxon>
    </lineage>
</organism>
<comment type="caution">
    <text evidence="1">The sequence shown here is derived from an EMBL/GenBank/DDBJ whole genome shotgun (WGS) entry which is preliminary data.</text>
</comment>
<proteinExistence type="predicted"/>
<sequence length="71" mass="8479">MLKQKQRNKLKRYVIPVQWMMSDEIEVEAYSLEEAKEIVKQMPLTQGEYIDDSFKINEDLLLILNPHVLDE</sequence>
<keyword evidence="2" id="KW-1185">Reference proteome</keyword>
<dbReference type="Proteomes" id="UP000198394">
    <property type="component" value="Unassembled WGS sequence"/>
</dbReference>
<evidence type="ECO:0000313" key="1">
    <source>
        <dbReference type="EMBL" id="OXB94875.1"/>
    </source>
</evidence>
<name>A0A226QRA2_9BACL</name>
<dbReference type="EMBL" id="NDYL01000001">
    <property type="protein sequence ID" value="OXB94875.1"/>
    <property type="molecule type" value="Genomic_DNA"/>
</dbReference>
<reference evidence="1 2" key="1">
    <citation type="submission" date="2017-04" db="EMBL/GenBank/DDBJ databases">
        <title>The genome sequence of Parageobacillus galactosidasius DSM 18751.</title>
        <authorList>
            <person name="Ramaloko W.T."/>
            <person name="Koen N."/>
            <person name="Polliack S."/>
            <person name="Aliyu H."/>
            <person name="Lebre P."/>
            <person name="Mohr T."/>
            <person name="Oswald F."/>
            <person name="Zwick M."/>
            <person name="Neumann A."/>
            <person name="Syldatk C."/>
            <person name="Cowan D."/>
            <person name="De Maayer P."/>
        </authorList>
    </citation>
    <scope>NUCLEOTIDE SEQUENCE [LARGE SCALE GENOMIC DNA]</scope>
    <source>
        <strain evidence="1 2">DSM 18751</strain>
    </source>
</reference>
<dbReference type="RefSeq" id="WP_089097330.1">
    <property type="nucleotide sequence ID" value="NZ_NDYL01000001.1"/>
</dbReference>
<gene>
    <name evidence="1" type="ORF">B9L23_08410</name>
</gene>
<dbReference type="AlphaFoldDB" id="A0A226QRA2"/>